<dbReference type="EMBL" id="JBAMMX010000028">
    <property type="protein sequence ID" value="KAK6912160.1"/>
    <property type="molecule type" value="Genomic_DNA"/>
</dbReference>
<organism evidence="3 4">
    <name type="scientific">Dillenia turbinata</name>
    <dbReference type="NCBI Taxonomy" id="194707"/>
    <lineage>
        <taxon>Eukaryota</taxon>
        <taxon>Viridiplantae</taxon>
        <taxon>Streptophyta</taxon>
        <taxon>Embryophyta</taxon>
        <taxon>Tracheophyta</taxon>
        <taxon>Spermatophyta</taxon>
        <taxon>Magnoliopsida</taxon>
        <taxon>eudicotyledons</taxon>
        <taxon>Gunneridae</taxon>
        <taxon>Pentapetalae</taxon>
        <taxon>Dilleniales</taxon>
        <taxon>Dilleniaceae</taxon>
        <taxon>Dillenia</taxon>
    </lineage>
</organism>
<keyword evidence="2" id="KW-1133">Transmembrane helix</keyword>
<comment type="caution">
    <text evidence="3">The sequence shown here is derived from an EMBL/GenBank/DDBJ whole genome shotgun (WGS) entry which is preliminary data.</text>
</comment>
<feature type="region of interest" description="Disordered" evidence="1">
    <location>
        <begin position="51"/>
        <end position="77"/>
    </location>
</feature>
<dbReference type="PANTHER" id="PTHR34536">
    <property type="entry name" value="DENTIN SIALOPHOSPHOPROTEIN-LIKE PROTEIN"/>
    <property type="match status" value="1"/>
</dbReference>
<feature type="transmembrane region" description="Helical" evidence="2">
    <location>
        <begin position="167"/>
        <end position="186"/>
    </location>
</feature>
<dbReference type="AlphaFoldDB" id="A0AAN8UAZ2"/>
<dbReference type="Proteomes" id="UP001370490">
    <property type="component" value="Unassembled WGS sequence"/>
</dbReference>
<gene>
    <name evidence="3" type="ORF">RJ641_024253</name>
</gene>
<evidence type="ECO:0000313" key="4">
    <source>
        <dbReference type="Proteomes" id="UP001370490"/>
    </source>
</evidence>
<proteinExistence type="predicted"/>
<feature type="transmembrane region" description="Helical" evidence="2">
    <location>
        <begin position="313"/>
        <end position="331"/>
    </location>
</feature>
<keyword evidence="2" id="KW-0472">Membrane</keyword>
<name>A0AAN8UAZ2_9MAGN</name>
<keyword evidence="4" id="KW-1185">Reference proteome</keyword>
<feature type="compositionally biased region" description="Polar residues" evidence="1">
    <location>
        <begin position="51"/>
        <end position="60"/>
    </location>
</feature>
<reference evidence="3 4" key="1">
    <citation type="submission" date="2023-12" db="EMBL/GenBank/DDBJ databases">
        <title>A high-quality genome assembly for Dillenia turbinata (Dilleniales).</title>
        <authorList>
            <person name="Chanderbali A."/>
        </authorList>
    </citation>
    <scope>NUCLEOTIDE SEQUENCE [LARGE SCALE GENOMIC DNA]</scope>
    <source>
        <strain evidence="3">LSX21</strain>
        <tissue evidence="3">Leaf</tissue>
    </source>
</reference>
<sequence length="339" mass="37613">MKRWSLPSLKSPEVKSFSQQFSSSTAGIPIKKRRVITCGTFLPIANVESTGTVLSSGTKESSLEKRRDRSDAESNTNVVQSNVELSEQGEDIANDKHDSIDTTIESSQPPTDRCNWDLNEPMDAWEGSTGDELIGRGTGVDGVNRSCVLRDIKPFIRLSKVIGPGILFPYALVHLAFHAILVRNYLVCQRKLIQEKPPVISALLSKSVLPRYLHLMGYRSIKPEPFDESLKQYLKQPTADIGGGLDCGTAKHQLVEKPMLESLQKSDIRTFKLVEGRPLKSESVHDGNEELIKQANGTKNVEIRKNKSIEGSIVLILLRFLSVFKVMVSIAREIGSWGV</sequence>
<keyword evidence="2" id="KW-0812">Transmembrane</keyword>
<evidence type="ECO:0000313" key="3">
    <source>
        <dbReference type="EMBL" id="KAK6912160.1"/>
    </source>
</evidence>
<evidence type="ECO:0000256" key="2">
    <source>
        <dbReference type="SAM" id="Phobius"/>
    </source>
</evidence>
<dbReference type="PANTHER" id="PTHR34536:SF4">
    <property type="entry name" value="BTZ DOMAIN-CONTAINING PROTEIN"/>
    <property type="match status" value="1"/>
</dbReference>
<feature type="compositionally biased region" description="Basic and acidic residues" evidence="1">
    <location>
        <begin position="61"/>
        <end position="72"/>
    </location>
</feature>
<protein>
    <submittedName>
        <fullName evidence="3">Uncharacterized protein</fullName>
    </submittedName>
</protein>
<evidence type="ECO:0000256" key="1">
    <source>
        <dbReference type="SAM" id="MobiDB-lite"/>
    </source>
</evidence>
<accession>A0AAN8UAZ2</accession>